<name>A0A9P6RQ68_9FUNG</name>
<protein>
    <submittedName>
        <fullName evidence="1">Uncharacterized protein</fullName>
    </submittedName>
</protein>
<comment type="caution">
    <text evidence="1">The sequence shown here is derived from an EMBL/GenBank/DDBJ whole genome shotgun (WGS) entry which is preliminary data.</text>
</comment>
<keyword evidence="2" id="KW-1185">Reference proteome</keyword>
<proteinExistence type="predicted"/>
<organism evidence="1 2">
    <name type="scientific">Dissophora globulifera</name>
    <dbReference type="NCBI Taxonomy" id="979702"/>
    <lineage>
        <taxon>Eukaryota</taxon>
        <taxon>Fungi</taxon>
        <taxon>Fungi incertae sedis</taxon>
        <taxon>Mucoromycota</taxon>
        <taxon>Mortierellomycotina</taxon>
        <taxon>Mortierellomycetes</taxon>
        <taxon>Mortierellales</taxon>
        <taxon>Mortierellaceae</taxon>
        <taxon>Dissophora</taxon>
    </lineage>
</organism>
<dbReference type="Proteomes" id="UP000738325">
    <property type="component" value="Unassembled WGS sequence"/>
</dbReference>
<dbReference type="AlphaFoldDB" id="A0A9P6RQ68"/>
<reference evidence="1" key="1">
    <citation type="journal article" date="2020" name="Fungal Divers.">
        <title>Resolving the Mortierellaceae phylogeny through synthesis of multi-gene phylogenetics and phylogenomics.</title>
        <authorList>
            <person name="Vandepol N."/>
            <person name="Liber J."/>
            <person name="Desiro A."/>
            <person name="Na H."/>
            <person name="Kennedy M."/>
            <person name="Barry K."/>
            <person name="Grigoriev I.V."/>
            <person name="Miller A.N."/>
            <person name="O'Donnell K."/>
            <person name="Stajich J.E."/>
            <person name="Bonito G."/>
        </authorList>
    </citation>
    <scope>NUCLEOTIDE SEQUENCE</scope>
    <source>
        <strain evidence="1">REB-010B</strain>
    </source>
</reference>
<evidence type="ECO:0000313" key="1">
    <source>
        <dbReference type="EMBL" id="KAG0323704.1"/>
    </source>
</evidence>
<evidence type="ECO:0000313" key="2">
    <source>
        <dbReference type="Proteomes" id="UP000738325"/>
    </source>
</evidence>
<accession>A0A9P6RQ68</accession>
<dbReference type="EMBL" id="JAAAIP010000179">
    <property type="protein sequence ID" value="KAG0323704.1"/>
    <property type="molecule type" value="Genomic_DNA"/>
</dbReference>
<sequence length="117" mass="12693">MTYGPARTAPSQSKGYMESQIAVWLCSKEPPLESANMNLQLYSDFDNASYRGKSRKVENPVRRAVGAGHLGNPGRNVGETVAYFVKKAIKLAGSKMGVNIEKKIKSVDNRVDADSGS</sequence>
<gene>
    <name evidence="1" type="ORF">BGZ99_002581</name>
</gene>